<proteinExistence type="predicted"/>
<dbReference type="Proteomes" id="UP000515860">
    <property type="component" value="Chromosome"/>
</dbReference>
<reference evidence="2 3" key="1">
    <citation type="submission" date="2020-08" db="EMBL/GenBank/DDBJ databases">
        <authorList>
            <person name="Liu C."/>
            <person name="Sun Q."/>
        </authorList>
    </citation>
    <scope>NUCLEOTIDE SEQUENCE [LARGE SCALE GENOMIC DNA]</scope>
    <source>
        <strain evidence="2 3">NSJ-29</strain>
    </source>
</reference>
<keyword evidence="3" id="KW-1185">Reference proteome</keyword>
<dbReference type="Gene3D" id="3.30.1490.300">
    <property type="match status" value="1"/>
</dbReference>
<evidence type="ECO:0000256" key="1">
    <source>
        <dbReference type="SAM" id="Phobius"/>
    </source>
</evidence>
<evidence type="ECO:0000313" key="3">
    <source>
        <dbReference type="Proteomes" id="UP000515860"/>
    </source>
</evidence>
<dbReference type="AlphaFoldDB" id="A0A7G9GFS1"/>
<accession>A0A7G9GFS1</accession>
<keyword evidence="1" id="KW-1133">Transmembrane helix</keyword>
<feature type="transmembrane region" description="Helical" evidence="1">
    <location>
        <begin position="324"/>
        <end position="348"/>
    </location>
</feature>
<dbReference type="RefSeq" id="WP_249329313.1">
    <property type="nucleotide sequence ID" value="NZ_CP060635.1"/>
</dbReference>
<dbReference type="KEGG" id="whj:H9Q79_05010"/>
<dbReference type="EMBL" id="CP060635">
    <property type="protein sequence ID" value="QNM09653.1"/>
    <property type="molecule type" value="Genomic_DNA"/>
</dbReference>
<organism evidence="2 3">
    <name type="scientific">Wansuia hejianensis</name>
    <dbReference type="NCBI Taxonomy" id="2763667"/>
    <lineage>
        <taxon>Bacteria</taxon>
        <taxon>Bacillati</taxon>
        <taxon>Bacillota</taxon>
        <taxon>Clostridia</taxon>
        <taxon>Lachnospirales</taxon>
        <taxon>Lachnospiraceae</taxon>
        <taxon>Wansuia</taxon>
    </lineage>
</organism>
<keyword evidence="1" id="KW-0472">Membrane</keyword>
<evidence type="ECO:0000313" key="2">
    <source>
        <dbReference type="EMBL" id="QNM09653.1"/>
    </source>
</evidence>
<dbReference type="Gene3D" id="3.30.420.40">
    <property type="match status" value="2"/>
</dbReference>
<gene>
    <name evidence="2" type="ORF">H9Q79_05010</name>
</gene>
<keyword evidence="1" id="KW-0812">Transmembrane</keyword>
<name>A0A7G9GFS1_9FIRM</name>
<sequence>MIIIYLSNRYIRVLSGDAAGERISVHKVYHAVDTAGCILNGTVTDEEGFLEIIKGIWESNNLPRTGIGLVIDSSQFISRVVDVPLQKPAQTLEYLSREFADADRISDPLYGYFPMPGSAGHKAKMQTVYAAVVQREFIQAYLNLFGKLGITVSSVENGVGTMIRLLASLPQMKEATGIVQFVDDMILVNILLVNGKYEYSNRTRLFSDPGTPGFTEEAARAVGSIRQFASAQHITEGLESVYIAGFSREDAERYKTGSGQGGNLRIVELDGGTVMKETEAGGRFSDYALAAGGLVKTDARTNLMSQMSKGRGKQNSLSKSAKKWLLPVILGGVLAAAAAAAGIHTFFLSLKLAEVQEYNESAEVLEACERYDSLTHAIQSAGGLKQNLQELRAGILEYPLVDSTVNNVLSSCAAGLVTAEVSSYDASTGVITFNTSAANVDQIHQFATLLSQQQIFAAVDYSGYSQDSEGTWRVKVNCILAPRQGE</sequence>
<protein>
    <submittedName>
        <fullName evidence="2">Uncharacterized protein</fullName>
    </submittedName>
</protein>